<dbReference type="EMBL" id="AMCI01000524">
    <property type="protein sequence ID" value="EJX08857.1"/>
    <property type="molecule type" value="Genomic_DNA"/>
</dbReference>
<gene>
    <name evidence="1" type="ORF">EVA_03031</name>
</gene>
<organism evidence="1">
    <name type="scientific">gut metagenome</name>
    <dbReference type="NCBI Taxonomy" id="749906"/>
    <lineage>
        <taxon>unclassified sequences</taxon>
        <taxon>metagenomes</taxon>
        <taxon>organismal metagenomes</taxon>
    </lineage>
</organism>
<name>J9GLR2_9ZZZZ</name>
<sequence>MLVPVPKNLIFIPNFQYFRCIGLAPIHIKQSPYRAENMINNIR</sequence>
<accession>J9GLR2</accession>
<proteinExistence type="predicted"/>
<dbReference type="AlphaFoldDB" id="J9GLR2"/>
<reference evidence="1" key="1">
    <citation type="journal article" date="2012" name="PLoS ONE">
        <title>Gene sets for utilization of primary and secondary nutrition supplies in the distal gut of endangered iberian lynx.</title>
        <authorList>
            <person name="Alcaide M."/>
            <person name="Messina E."/>
            <person name="Richter M."/>
            <person name="Bargiela R."/>
            <person name="Peplies J."/>
            <person name="Huws S.A."/>
            <person name="Newbold C.J."/>
            <person name="Golyshin P.N."/>
            <person name="Simon M.A."/>
            <person name="Lopez G."/>
            <person name="Yakimov M.M."/>
            <person name="Ferrer M."/>
        </authorList>
    </citation>
    <scope>NUCLEOTIDE SEQUENCE</scope>
</reference>
<comment type="caution">
    <text evidence="1">The sequence shown here is derived from an EMBL/GenBank/DDBJ whole genome shotgun (WGS) entry which is preliminary data.</text>
</comment>
<evidence type="ECO:0000313" key="1">
    <source>
        <dbReference type="EMBL" id="EJX08857.1"/>
    </source>
</evidence>
<protein>
    <submittedName>
        <fullName evidence="1">Uncharacterized protein</fullName>
    </submittedName>
</protein>